<dbReference type="InterPro" id="IPR001624">
    <property type="entry name" value="FliE"/>
</dbReference>
<evidence type="ECO:0000256" key="2">
    <source>
        <dbReference type="ARBA" id="ARBA00009272"/>
    </source>
</evidence>
<keyword evidence="6" id="KW-0282">Flagellum</keyword>
<keyword evidence="6" id="KW-0969">Cilium</keyword>
<dbReference type="Proteomes" id="UP000317982">
    <property type="component" value="Unassembled WGS sequence"/>
</dbReference>
<comment type="similarity">
    <text evidence="2 4">Belongs to the FliE family.</text>
</comment>
<keyword evidence="6" id="KW-0966">Cell projection</keyword>
<dbReference type="EMBL" id="VIRS01000061">
    <property type="protein sequence ID" value="TQS39680.1"/>
    <property type="molecule type" value="Genomic_DNA"/>
</dbReference>
<dbReference type="Pfam" id="PF02049">
    <property type="entry name" value="FliE"/>
    <property type="match status" value="1"/>
</dbReference>
<dbReference type="PRINTS" id="PR01006">
    <property type="entry name" value="FLGHOOKFLIE"/>
</dbReference>
<dbReference type="GO" id="GO:0005198">
    <property type="term" value="F:structural molecule activity"/>
    <property type="evidence" value="ECO:0007669"/>
    <property type="project" value="UniProtKB-UniRule"/>
</dbReference>
<dbReference type="RefSeq" id="WP_142709924.1">
    <property type="nucleotide sequence ID" value="NZ_VIRS01000061.1"/>
</dbReference>
<evidence type="ECO:0000256" key="4">
    <source>
        <dbReference type="HAMAP-Rule" id="MF_00724"/>
    </source>
</evidence>
<dbReference type="NCBIfam" id="TIGR00205">
    <property type="entry name" value="fliE"/>
    <property type="match status" value="1"/>
</dbReference>
<evidence type="ECO:0000256" key="5">
    <source>
        <dbReference type="NCBIfam" id="TIGR00205"/>
    </source>
</evidence>
<dbReference type="GO" id="GO:0071973">
    <property type="term" value="P:bacterial-type flagellum-dependent cell motility"/>
    <property type="evidence" value="ECO:0007669"/>
    <property type="project" value="InterPro"/>
</dbReference>
<gene>
    <name evidence="4 6" type="primary">fliE</name>
    <name evidence="6" type="ORF">FL583_38830</name>
</gene>
<protein>
    <recommendedName>
        <fullName evidence="4 5">Flagellar hook-basal body complex protein FliE</fullName>
    </recommendedName>
</protein>
<organism evidence="6 7">
    <name type="scientific">Cryptosporangium phraense</name>
    <dbReference type="NCBI Taxonomy" id="2593070"/>
    <lineage>
        <taxon>Bacteria</taxon>
        <taxon>Bacillati</taxon>
        <taxon>Actinomycetota</taxon>
        <taxon>Actinomycetes</taxon>
        <taxon>Cryptosporangiales</taxon>
        <taxon>Cryptosporangiaceae</taxon>
        <taxon>Cryptosporangium</taxon>
    </lineage>
</organism>
<dbReference type="PANTHER" id="PTHR34653:SF1">
    <property type="entry name" value="FLAGELLAR HOOK-BASAL BODY COMPLEX PROTEIN FLIE"/>
    <property type="match status" value="1"/>
</dbReference>
<proteinExistence type="inferred from homology"/>
<dbReference type="GO" id="GO:0003774">
    <property type="term" value="F:cytoskeletal motor activity"/>
    <property type="evidence" value="ECO:0007669"/>
    <property type="project" value="InterPro"/>
</dbReference>
<dbReference type="AlphaFoldDB" id="A0A545AEI7"/>
<comment type="subcellular location">
    <subcellularLocation>
        <location evidence="1 4">Bacterial flagellum basal body</location>
    </subcellularLocation>
</comment>
<sequence>MSSPISAIGSLSAAGLSAGGIGASDPVAPSVVSALSVSGVGGNASTSLDAASNNGETTESANNFAATLADSLQDLQAMQAKKDDLAVKAATGNLNDVHDYTIAATEAQLATQLTVAVRDKAVAAFQEIMRMQ</sequence>
<evidence type="ECO:0000256" key="1">
    <source>
        <dbReference type="ARBA" id="ARBA00004117"/>
    </source>
</evidence>
<dbReference type="InParanoid" id="A0A545AEI7"/>
<dbReference type="GO" id="GO:0009425">
    <property type="term" value="C:bacterial-type flagellum basal body"/>
    <property type="evidence" value="ECO:0007669"/>
    <property type="project" value="UniProtKB-SubCell"/>
</dbReference>
<name>A0A545AEI7_9ACTN</name>
<dbReference type="OrthoDB" id="3268318at2"/>
<evidence type="ECO:0000313" key="7">
    <source>
        <dbReference type="Proteomes" id="UP000317982"/>
    </source>
</evidence>
<evidence type="ECO:0000313" key="6">
    <source>
        <dbReference type="EMBL" id="TQS39680.1"/>
    </source>
</evidence>
<comment type="caution">
    <text evidence="6">The sequence shown here is derived from an EMBL/GenBank/DDBJ whole genome shotgun (WGS) entry which is preliminary data.</text>
</comment>
<keyword evidence="3 4" id="KW-0975">Bacterial flagellum</keyword>
<evidence type="ECO:0000256" key="3">
    <source>
        <dbReference type="ARBA" id="ARBA00023143"/>
    </source>
</evidence>
<reference evidence="6 7" key="1">
    <citation type="submission" date="2019-07" db="EMBL/GenBank/DDBJ databases">
        <title>Cryptosporangium phraense sp. nov., isolated from plant litter.</title>
        <authorList>
            <person name="Suriyachadkun C."/>
        </authorList>
    </citation>
    <scope>NUCLEOTIDE SEQUENCE [LARGE SCALE GENOMIC DNA]</scope>
    <source>
        <strain evidence="6 7">A-T 5661</strain>
    </source>
</reference>
<keyword evidence="7" id="KW-1185">Reference proteome</keyword>
<dbReference type="PANTHER" id="PTHR34653">
    <property type="match status" value="1"/>
</dbReference>
<dbReference type="HAMAP" id="MF_00724">
    <property type="entry name" value="FliE"/>
    <property type="match status" value="1"/>
</dbReference>
<accession>A0A545AEI7</accession>